<dbReference type="GO" id="GO:0005829">
    <property type="term" value="C:cytosol"/>
    <property type="evidence" value="ECO:0007669"/>
    <property type="project" value="TreeGrafter"/>
</dbReference>
<proteinExistence type="predicted"/>
<reference evidence="6 7" key="1">
    <citation type="submission" date="2018-08" db="EMBL/GenBank/DDBJ databases">
        <title>Genome analysis of the thermophilic bacterium of the candidate phylum Aminicenantes from deep subsurface aquifer revealed its physiology and ecological role.</title>
        <authorList>
            <person name="Kadnikov V.V."/>
            <person name="Mardanov A.V."/>
            <person name="Beletsky A.V."/>
            <person name="Karnachuk O.V."/>
            <person name="Ravin N.V."/>
        </authorList>
    </citation>
    <scope>NUCLEOTIDE SEQUENCE [LARGE SCALE GENOMIC DNA]</scope>
    <source>
        <strain evidence="6">BY38</strain>
    </source>
</reference>
<dbReference type="Proteomes" id="UP000257323">
    <property type="component" value="Unassembled WGS sequence"/>
</dbReference>
<evidence type="ECO:0000256" key="1">
    <source>
        <dbReference type="ARBA" id="ARBA00022818"/>
    </source>
</evidence>
<dbReference type="InterPro" id="IPR010098">
    <property type="entry name" value="PFL2/GDeHydtase_fam"/>
</dbReference>
<protein>
    <submittedName>
        <fullName evidence="6">Pyruvate formate-lyase</fullName>
    </submittedName>
</protein>
<dbReference type="PANTHER" id="PTHR43641">
    <property type="entry name" value="FORMATE ACETYLTRANSFERASE 3-RELATED"/>
    <property type="match status" value="1"/>
</dbReference>
<dbReference type="EMBL" id="QUAH01000002">
    <property type="protein sequence ID" value="RFT16737.1"/>
    <property type="molecule type" value="Genomic_DNA"/>
</dbReference>
<dbReference type="PROSITE" id="PS51149">
    <property type="entry name" value="GLY_RADICAL_2"/>
    <property type="match status" value="1"/>
</dbReference>
<dbReference type="SUPFAM" id="SSF51998">
    <property type="entry name" value="PFL-like glycyl radical enzymes"/>
    <property type="match status" value="1"/>
</dbReference>
<sequence>MNERIKKLREQSLNTRPSISSERARIVTEAYLSPEVQRASIPVQRALVFKALMEKKAIFIDEGELIVGERGPAHKATPTYPEVCCHSLEDLETLNSRPKTSYAVDEETLKLYHDEIIPFWRGRSMRERIFASMTPEWKAAYEAGIFTEFMEQRAPGHTVLGDKIYSKGLLDILKDIEDSLARLDFFNDPEALDKQEELRAMAISAGALITYARRHAELARRLAAAEKDQKRKKELEKIAEVCDWVPARAPRDFWEALQYYWFVHVGVTTEFNTWDSFNPGRLDQHLYPFYKKGLDEGTLDREKATELLQALWVKFNNQPAPPKVGVTAEESGTYTDFALINVGGLRPDGRDGANELSYLILDVIEEMRLLQPSSMVQVSAKNPDSLLLRALKIVRTGFGQPSIFNTDAIVQELVRQGKSVEDARKGGSSGCVEAGAFGAEAYILTGYFNIPKVFEITLNNGVDPRTGKKIGLETGDPRNFQTFDELMQAFEKQMRYFIDVKIRGNNVIEKLYADYLPAPFLSLFIDDCVLKGRDYHNGGARYNTRYIQGVGLGSITDILASVKYNVYDRKAVTMDELLTALSRNFQGYERLRDRFINKTPKYGNDDDYADELTRQVFEMYFRMIDGRPTACGGTYRVNLLPTTVHVYFGRVTGATPDGRLAGEPLSEGISPVQGMDRKGPTAVIKSAGKIDHIRTGGTLLNQKFTPQLLADEEGLVKLKDLIRAYFKLMGHHIQFNVVTADTLREAQKHPEKYRDLIVRVAGYSDYFVDCAKELQDEIIRRTEHQGF</sequence>
<dbReference type="Pfam" id="PF01228">
    <property type="entry name" value="Gly_radical"/>
    <property type="match status" value="1"/>
</dbReference>
<keyword evidence="6" id="KW-0670">Pyruvate</keyword>
<comment type="caution">
    <text evidence="6">The sequence shown here is derived from an EMBL/GenBank/DDBJ whole genome shotgun (WGS) entry which is preliminary data.</text>
</comment>
<feature type="modified residue" description="Glycine radical" evidence="3">
    <location>
        <position position="762"/>
    </location>
</feature>
<dbReference type="Pfam" id="PF02901">
    <property type="entry name" value="PFL-like"/>
    <property type="match status" value="1"/>
</dbReference>
<evidence type="ECO:0000256" key="2">
    <source>
        <dbReference type="ARBA" id="ARBA00023239"/>
    </source>
</evidence>
<dbReference type="GO" id="GO:0016835">
    <property type="term" value="F:carbon-oxygen lyase activity"/>
    <property type="evidence" value="ECO:0007669"/>
    <property type="project" value="InterPro"/>
</dbReference>
<evidence type="ECO:0000313" key="7">
    <source>
        <dbReference type="Proteomes" id="UP000257323"/>
    </source>
</evidence>
<dbReference type="AlphaFoldDB" id="A0A3E2BQ20"/>
<dbReference type="InterPro" id="IPR004184">
    <property type="entry name" value="PFL_dom"/>
</dbReference>
<dbReference type="InterPro" id="IPR050012">
    <property type="entry name" value="Glycl_HYPD"/>
</dbReference>
<feature type="domain" description="Glycine radical" evidence="4">
    <location>
        <begin position="667"/>
        <end position="787"/>
    </location>
</feature>
<feature type="domain" description="PFL" evidence="5">
    <location>
        <begin position="3"/>
        <end position="660"/>
    </location>
</feature>
<dbReference type="CDD" id="cd01677">
    <property type="entry name" value="PFL2_DhaB_BssA"/>
    <property type="match status" value="1"/>
</dbReference>
<keyword evidence="2 6" id="KW-0456">Lyase</keyword>
<name>A0A3E2BQ20_9BACT</name>
<dbReference type="InterPro" id="IPR051215">
    <property type="entry name" value="GRE"/>
</dbReference>
<dbReference type="NCBIfam" id="TIGR01774">
    <property type="entry name" value="PFL2-3"/>
    <property type="match status" value="1"/>
</dbReference>
<evidence type="ECO:0000259" key="5">
    <source>
        <dbReference type="PROSITE" id="PS51554"/>
    </source>
</evidence>
<dbReference type="PANTHER" id="PTHR43641:SF2">
    <property type="entry name" value="DEHYDRATASE YBIW-RELATED"/>
    <property type="match status" value="1"/>
</dbReference>
<dbReference type="FunFam" id="3.20.70.20:FF:000008">
    <property type="entry name" value="Hypothetical formate acetyltransferase 3"/>
    <property type="match status" value="1"/>
</dbReference>
<dbReference type="Gene3D" id="3.20.70.20">
    <property type="match status" value="1"/>
</dbReference>
<dbReference type="PROSITE" id="PS51554">
    <property type="entry name" value="PFL"/>
    <property type="match status" value="1"/>
</dbReference>
<accession>A0A3E2BQ20</accession>
<dbReference type="NCBIfam" id="NF043068">
    <property type="entry name" value="glycl_HYPD"/>
    <property type="match status" value="1"/>
</dbReference>
<evidence type="ECO:0000256" key="3">
    <source>
        <dbReference type="PROSITE-ProRule" id="PRU00493"/>
    </source>
</evidence>
<gene>
    <name evidence="6" type="ORF">OP8BY_1350</name>
</gene>
<dbReference type="InterPro" id="IPR001150">
    <property type="entry name" value="Gly_radical"/>
</dbReference>
<keyword evidence="1 3" id="KW-0556">Organic radical</keyword>
<evidence type="ECO:0000259" key="4">
    <source>
        <dbReference type="PROSITE" id="PS51149"/>
    </source>
</evidence>
<organism evidence="6 7">
    <name type="scientific">Candidatus Saccharicenans subterraneus</name>
    <dbReference type="NCBI Taxonomy" id="2508984"/>
    <lineage>
        <taxon>Bacteria</taxon>
        <taxon>Candidatus Aminicenantota</taxon>
        <taxon>Candidatus Aminicenantia</taxon>
        <taxon>Candidatus Aminicenantales</taxon>
        <taxon>Candidatus Saccharicenantaceae</taxon>
        <taxon>Candidatus Saccharicenans</taxon>
    </lineage>
</organism>
<evidence type="ECO:0000313" key="6">
    <source>
        <dbReference type="EMBL" id="RFT16737.1"/>
    </source>
</evidence>